<sequence>MAASSILPRLVVADARGNIYDHPDLLMMVRRGNEFAIPRPNELMPLPDESELFLLPKRRPLGLNPDTGEMVSLFEDGELAVAAFAAPAHTFNGLAAYKSEKDAPTLPLFAYGAVGFDNDRFYVAAKKTDESKRQVFAGVKYETIKKRAKALVEKYPQNRLIQHLMEKCALTYACPAARNLALGRYEAPLPTSKVCNARCVGCISQQESGSKICATPQNRLQFTPTALELVEVMEHHSSQEKKEPIFSFGQGCEGEPLTEAPLLEEAIKLFRSKGGRGTINVNTNASIPMAVERLAKVGLSSIRVSINSLRPTTYERYYRPNGYTLDDVCQSIKVAKEHKLFVSLNLLFFPGITDTELEFEALLALVEREKIDLIQMRNLNIDPELFLNLLSGLEFGPCMGLNNFCKRLKKFVPDLSFGYFNPYVG</sequence>
<keyword evidence="9" id="KW-1185">Reference proteome</keyword>
<gene>
    <name evidence="8" type="ORF">SAMN02745728_01628</name>
</gene>
<evidence type="ECO:0000256" key="5">
    <source>
        <dbReference type="ARBA" id="ARBA00023004"/>
    </source>
</evidence>
<evidence type="ECO:0000259" key="7">
    <source>
        <dbReference type="Pfam" id="PF04055"/>
    </source>
</evidence>
<feature type="domain" description="Radical SAM core" evidence="7">
    <location>
        <begin position="191"/>
        <end position="358"/>
    </location>
</feature>
<dbReference type="EMBL" id="FRDI01000007">
    <property type="protein sequence ID" value="SHN66374.1"/>
    <property type="molecule type" value="Genomic_DNA"/>
</dbReference>
<dbReference type="InterPro" id="IPR058240">
    <property type="entry name" value="rSAM_sf"/>
</dbReference>
<dbReference type="PANTHER" id="PTHR30352">
    <property type="entry name" value="PYRUVATE FORMATE-LYASE-ACTIVATING ENZYME"/>
    <property type="match status" value="1"/>
</dbReference>
<dbReference type="SUPFAM" id="SSF102114">
    <property type="entry name" value="Radical SAM enzymes"/>
    <property type="match status" value="1"/>
</dbReference>
<dbReference type="GO" id="GO:0046872">
    <property type="term" value="F:metal ion binding"/>
    <property type="evidence" value="ECO:0007669"/>
    <property type="project" value="UniProtKB-KW"/>
</dbReference>
<dbReference type="STRING" id="1121455.SAMN02745728_01628"/>
<dbReference type="GO" id="GO:0051539">
    <property type="term" value="F:4 iron, 4 sulfur cluster binding"/>
    <property type="evidence" value="ECO:0007669"/>
    <property type="project" value="UniProtKB-KW"/>
</dbReference>
<dbReference type="Gene3D" id="3.20.20.70">
    <property type="entry name" value="Aldolase class I"/>
    <property type="match status" value="1"/>
</dbReference>
<keyword evidence="2" id="KW-0004">4Fe-4S</keyword>
<evidence type="ECO:0000313" key="9">
    <source>
        <dbReference type="Proteomes" id="UP000186469"/>
    </source>
</evidence>
<comment type="cofactor">
    <cofactor evidence="1">
        <name>[4Fe-4S] cluster</name>
        <dbReference type="ChEBI" id="CHEBI:49883"/>
    </cofactor>
</comment>
<evidence type="ECO:0000256" key="6">
    <source>
        <dbReference type="ARBA" id="ARBA00023014"/>
    </source>
</evidence>
<keyword evidence="6" id="KW-0411">Iron-sulfur</keyword>
<dbReference type="Proteomes" id="UP000186469">
    <property type="component" value="Unassembled WGS sequence"/>
</dbReference>
<dbReference type="SFLD" id="SFLDS00029">
    <property type="entry name" value="Radical_SAM"/>
    <property type="match status" value="1"/>
</dbReference>
<evidence type="ECO:0000256" key="2">
    <source>
        <dbReference type="ARBA" id="ARBA00022485"/>
    </source>
</evidence>
<keyword evidence="3" id="KW-0949">S-adenosyl-L-methionine</keyword>
<evidence type="ECO:0000313" key="8">
    <source>
        <dbReference type="EMBL" id="SHN66374.1"/>
    </source>
</evidence>
<dbReference type="Pfam" id="PF04055">
    <property type="entry name" value="Radical_SAM"/>
    <property type="match status" value="1"/>
</dbReference>
<accession>A0A1M7T6P9</accession>
<dbReference type="InterPro" id="IPR007197">
    <property type="entry name" value="rSAM"/>
</dbReference>
<evidence type="ECO:0000256" key="3">
    <source>
        <dbReference type="ARBA" id="ARBA00022691"/>
    </source>
</evidence>
<evidence type="ECO:0000256" key="1">
    <source>
        <dbReference type="ARBA" id="ARBA00001966"/>
    </source>
</evidence>
<dbReference type="SFLD" id="SFLDG01109">
    <property type="entry name" value="Uncharacterised_Radical_SAM_Su"/>
    <property type="match status" value="1"/>
</dbReference>
<keyword evidence="5" id="KW-0408">Iron</keyword>
<organism evidence="8 9">
    <name type="scientific">Desulfovibrio litoralis DSM 11393</name>
    <dbReference type="NCBI Taxonomy" id="1121455"/>
    <lineage>
        <taxon>Bacteria</taxon>
        <taxon>Pseudomonadati</taxon>
        <taxon>Thermodesulfobacteriota</taxon>
        <taxon>Desulfovibrionia</taxon>
        <taxon>Desulfovibrionales</taxon>
        <taxon>Desulfovibrionaceae</taxon>
        <taxon>Desulfovibrio</taxon>
    </lineage>
</organism>
<keyword evidence="4" id="KW-0479">Metal-binding</keyword>
<proteinExistence type="predicted"/>
<dbReference type="InterPro" id="IPR013785">
    <property type="entry name" value="Aldolase_TIM"/>
</dbReference>
<dbReference type="GO" id="GO:0003824">
    <property type="term" value="F:catalytic activity"/>
    <property type="evidence" value="ECO:0007669"/>
    <property type="project" value="InterPro"/>
</dbReference>
<name>A0A1M7T6P9_9BACT</name>
<dbReference type="InterPro" id="IPR034457">
    <property type="entry name" value="Organic_radical-activating"/>
</dbReference>
<protein>
    <submittedName>
        <fullName evidence="8">Radical SAM superfamily protein</fullName>
    </submittedName>
</protein>
<evidence type="ECO:0000256" key="4">
    <source>
        <dbReference type="ARBA" id="ARBA00022723"/>
    </source>
</evidence>
<dbReference type="RefSeq" id="WP_072697317.1">
    <property type="nucleotide sequence ID" value="NZ_FRDI01000007.1"/>
</dbReference>
<dbReference type="CDD" id="cd01335">
    <property type="entry name" value="Radical_SAM"/>
    <property type="match status" value="1"/>
</dbReference>
<dbReference type="PANTHER" id="PTHR30352:SF5">
    <property type="entry name" value="PYRUVATE FORMATE-LYASE 1-ACTIVATING ENZYME"/>
    <property type="match status" value="1"/>
</dbReference>
<dbReference type="OrthoDB" id="9764628at2"/>
<dbReference type="AlphaFoldDB" id="A0A1M7T6P9"/>
<reference evidence="8 9" key="1">
    <citation type="submission" date="2016-12" db="EMBL/GenBank/DDBJ databases">
        <authorList>
            <person name="Song W.-J."/>
            <person name="Kurnit D.M."/>
        </authorList>
    </citation>
    <scope>NUCLEOTIDE SEQUENCE [LARGE SCALE GENOMIC DNA]</scope>
    <source>
        <strain evidence="8 9">DSM 11393</strain>
    </source>
</reference>